<dbReference type="EMBL" id="RAWB01000043">
    <property type="protein sequence ID" value="RKH64999.1"/>
    <property type="molecule type" value="Genomic_DNA"/>
</dbReference>
<dbReference type="AlphaFoldDB" id="A0A3A8Q8J8"/>
<keyword evidence="4" id="KW-1185">Reference proteome</keyword>
<evidence type="ECO:0008006" key="5">
    <source>
        <dbReference type="Google" id="ProtNLM"/>
    </source>
</evidence>
<gene>
    <name evidence="3" type="ORF">D7V93_06565</name>
</gene>
<evidence type="ECO:0000313" key="4">
    <source>
        <dbReference type="Proteomes" id="UP000272888"/>
    </source>
</evidence>
<dbReference type="Proteomes" id="UP000272888">
    <property type="component" value="Unassembled WGS sequence"/>
</dbReference>
<evidence type="ECO:0000256" key="2">
    <source>
        <dbReference type="SAM" id="SignalP"/>
    </source>
</evidence>
<evidence type="ECO:0000256" key="1">
    <source>
        <dbReference type="SAM" id="MobiDB-lite"/>
    </source>
</evidence>
<dbReference type="SUPFAM" id="SSF159501">
    <property type="entry name" value="EreA/ChaN-like"/>
    <property type="match status" value="1"/>
</dbReference>
<feature type="region of interest" description="Disordered" evidence="1">
    <location>
        <begin position="472"/>
        <end position="499"/>
    </location>
</feature>
<organism evidence="3 4">
    <name type="scientific">Corallococcus llansteffanensis</name>
    <dbReference type="NCBI Taxonomy" id="2316731"/>
    <lineage>
        <taxon>Bacteria</taxon>
        <taxon>Pseudomonadati</taxon>
        <taxon>Myxococcota</taxon>
        <taxon>Myxococcia</taxon>
        <taxon>Myxococcales</taxon>
        <taxon>Cystobacterineae</taxon>
        <taxon>Myxococcaceae</taxon>
        <taxon>Corallococcus</taxon>
    </lineage>
</organism>
<comment type="caution">
    <text evidence="3">The sequence shown here is derived from an EMBL/GenBank/DDBJ whole genome shotgun (WGS) entry which is preliminary data.</text>
</comment>
<feature type="chain" id="PRO_5017348217" description="Haem-binding uptake Tiki superfamily ChaN domain-containing protein" evidence="2">
    <location>
        <begin position="20"/>
        <end position="499"/>
    </location>
</feature>
<accession>A0A3A8Q8J8</accession>
<protein>
    <recommendedName>
        <fullName evidence="5">Haem-binding uptake Tiki superfamily ChaN domain-containing protein</fullName>
    </recommendedName>
</protein>
<proteinExistence type="predicted"/>
<feature type="signal peptide" evidence="2">
    <location>
        <begin position="1"/>
        <end position="19"/>
    </location>
</feature>
<feature type="region of interest" description="Disordered" evidence="1">
    <location>
        <begin position="121"/>
        <end position="174"/>
    </location>
</feature>
<evidence type="ECO:0000313" key="3">
    <source>
        <dbReference type="EMBL" id="RKH64999.1"/>
    </source>
</evidence>
<sequence>MRSGLWLSLVLVGLAVACAGRQEPETPDYEAIYDAPLEEVWPSVREYFTDANLSFREDKGSRVLQTEWKEEFGGSKISGYWHRYLVIGKRETPTKSKLWIIRITKTVNRALSQPGKEMDWGVNRGLGGLPTDRNAGAPGDASSTASGAFGLSTEDDEDRLNFPRGENGFYAESGQGTRDLHMEWRVFRGIAPRLAKKQESVPAKLAARAPGTKEAPAFTECGQAIIGLKNRVKPGGVVLLGELHGTQEVPRFIAQAICQLVTSGTPVSLGLELPLENEERVKHFLQSQGQEADWLKLMESPFWRSPYPDGRGSEAVANMLEQLRQLRAQGLDVSVFVYDHPKLTGQQREDALAATVLSHVKAEPARFHLVVSGNVHSRTAKGLPWDKAYQPMGRLLKEQLEDVTALDMAYDSGSAWICAADEKGRKLDCGVKATKGKDNGDRFFVHVWDSTNAAGYHGVFYVGRVNASEPAIQKGLGQPSDAVPAQEPKSAPVPPTSGL</sequence>
<name>A0A3A8Q8J8_9BACT</name>
<keyword evidence="2" id="KW-0732">Signal</keyword>
<dbReference type="RefSeq" id="WP_120642548.1">
    <property type="nucleotide sequence ID" value="NZ_RAWB01000043.1"/>
</dbReference>
<reference evidence="4" key="1">
    <citation type="submission" date="2018-09" db="EMBL/GenBank/DDBJ databases">
        <authorList>
            <person name="Livingstone P.G."/>
            <person name="Whitworth D.E."/>
        </authorList>
    </citation>
    <scope>NUCLEOTIDE SEQUENCE [LARGE SCALE GENOMIC DNA]</scope>
    <source>
        <strain evidence="4">CA051B</strain>
    </source>
</reference>
<dbReference type="PROSITE" id="PS51257">
    <property type="entry name" value="PROKAR_LIPOPROTEIN"/>
    <property type="match status" value="1"/>
</dbReference>